<feature type="transmembrane region" description="Helical" evidence="11">
    <location>
        <begin position="58"/>
        <end position="81"/>
    </location>
</feature>
<keyword evidence="7" id="KW-0833">Ubl conjugation pathway</keyword>
<proteinExistence type="predicted"/>
<gene>
    <name evidence="13" type="ORF">JRO89_XS07G0127500</name>
</gene>
<dbReference type="SUPFAM" id="SSF57850">
    <property type="entry name" value="RING/U-box"/>
    <property type="match status" value="1"/>
</dbReference>
<evidence type="ECO:0000256" key="7">
    <source>
        <dbReference type="ARBA" id="ARBA00022786"/>
    </source>
</evidence>
<comment type="catalytic activity">
    <reaction evidence="1">
        <text>S-ubiquitinyl-[E2 ubiquitin-conjugating enzyme]-L-cysteine + [acceptor protein]-L-lysine = [E2 ubiquitin-conjugating enzyme]-L-cysteine + N(6)-ubiquitinyl-[acceptor protein]-L-lysine.</text>
        <dbReference type="EC" id="2.3.2.27"/>
    </reaction>
</comment>
<evidence type="ECO:0000256" key="5">
    <source>
        <dbReference type="ARBA" id="ARBA00022723"/>
    </source>
</evidence>
<keyword evidence="11" id="KW-0812">Transmembrane</keyword>
<evidence type="ECO:0000256" key="10">
    <source>
        <dbReference type="SAM" id="MobiDB-lite"/>
    </source>
</evidence>
<comment type="caution">
    <text evidence="13">The sequence shown here is derived from an EMBL/GenBank/DDBJ whole genome shotgun (WGS) entry which is preliminary data.</text>
</comment>
<comment type="pathway">
    <text evidence="2">Protein modification; protein ubiquitination.</text>
</comment>
<feature type="compositionally biased region" description="Polar residues" evidence="10">
    <location>
        <begin position="348"/>
        <end position="361"/>
    </location>
</feature>
<organism evidence="13 14">
    <name type="scientific">Xanthoceras sorbifolium</name>
    <dbReference type="NCBI Taxonomy" id="99658"/>
    <lineage>
        <taxon>Eukaryota</taxon>
        <taxon>Viridiplantae</taxon>
        <taxon>Streptophyta</taxon>
        <taxon>Embryophyta</taxon>
        <taxon>Tracheophyta</taxon>
        <taxon>Spermatophyta</taxon>
        <taxon>Magnoliopsida</taxon>
        <taxon>eudicotyledons</taxon>
        <taxon>Gunneridae</taxon>
        <taxon>Pentapetalae</taxon>
        <taxon>rosids</taxon>
        <taxon>malvids</taxon>
        <taxon>Sapindales</taxon>
        <taxon>Sapindaceae</taxon>
        <taxon>Xanthoceroideae</taxon>
        <taxon>Xanthoceras</taxon>
    </lineage>
</organism>
<accession>A0ABQ8HTR8</accession>
<dbReference type="EMBL" id="JAFEMO010000007">
    <property type="protein sequence ID" value="KAH7567708.1"/>
    <property type="molecule type" value="Genomic_DNA"/>
</dbReference>
<feature type="compositionally biased region" description="Polar residues" evidence="10">
    <location>
        <begin position="267"/>
        <end position="280"/>
    </location>
</feature>
<evidence type="ECO:0000256" key="9">
    <source>
        <dbReference type="PROSITE-ProRule" id="PRU00175"/>
    </source>
</evidence>
<keyword evidence="11" id="KW-1133">Transmembrane helix</keyword>
<feature type="domain" description="RING-type" evidence="12">
    <location>
        <begin position="152"/>
        <end position="194"/>
    </location>
</feature>
<dbReference type="SMART" id="SM00184">
    <property type="entry name" value="RING"/>
    <property type="match status" value="1"/>
</dbReference>
<dbReference type="PANTHER" id="PTHR46913">
    <property type="entry name" value="RING-H2 FINGER PROTEIN ATL16"/>
    <property type="match status" value="1"/>
</dbReference>
<evidence type="ECO:0000256" key="2">
    <source>
        <dbReference type="ARBA" id="ARBA00004906"/>
    </source>
</evidence>
<keyword evidence="4" id="KW-0808">Transferase</keyword>
<dbReference type="Pfam" id="PF13639">
    <property type="entry name" value="zf-RING_2"/>
    <property type="match status" value="1"/>
</dbReference>
<feature type="region of interest" description="Disordered" evidence="10">
    <location>
        <begin position="267"/>
        <end position="299"/>
    </location>
</feature>
<evidence type="ECO:0000259" key="12">
    <source>
        <dbReference type="PROSITE" id="PS50089"/>
    </source>
</evidence>
<evidence type="ECO:0000256" key="1">
    <source>
        <dbReference type="ARBA" id="ARBA00000900"/>
    </source>
</evidence>
<feature type="region of interest" description="Disordered" evidence="10">
    <location>
        <begin position="313"/>
        <end position="361"/>
    </location>
</feature>
<dbReference type="Proteomes" id="UP000827721">
    <property type="component" value="Unassembled WGS sequence"/>
</dbReference>
<keyword evidence="6 9" id="KW-0863">Zinc-finger</keyword>
<evidence type="ECO:0000256" key="3">
    <source>
        <dbReference type="ARBA" id="ARBA00012483"/>
    </source>
</evidence>
<keyword evidence="5" id="KW-0479">Metal-binding</keyword>
<dbReference type="PROSITE" id="PS50089">
    <property type="entry name" value="ZF_RING_2"/>
    <property type="match status" value="1"/>
</dbReference>
<dbReference type="InterPro" id="IPR044600">
    <property type="entry name" value="ATL1/ATL16-like"/>
</dbReference>
<dbReference type="CDD" id="cd16461">
    <property type="entry name" value="RING-H2_EL5-like"/>
    <property type="match status" value="1"/>
</dbReference>
<dbReference type="EC" id="2.3.2.27" evidence="3"/>
<dbReference type="Gene3D" id="3.30.40.10">
    <property type="entry name" value="Zinc/RING finger domain, C3HC4 (zinc finger)"/>
    <property type="match status" value="1"/>
</dbReference>
<keyword evidence="11" id="KW-0472">Membrane</keyword>
<keyword evidence="8" id="KW-0862">Zinc</keyword>
<dbReference type="PANTHER" id="PTHR46913:SF19">
    <property type="entry name" value="RING-TYPE E3 UBIQUITIN TRANSFERASE"/>
    <property type="match status" value="1"/>
</dbReference>
<evidence type="ECO:0000256" key="8">
    <source>
        <dbReference type="ARBA" id="ARBA00022833"/>
    </source>
</evidence>
<evidence type="ECO:0000256" key="6">
    <source>
        <dbReference type="ARBA" id="ARBA00022771"/>
    </source>
</evidence>
<evidence type="ECO:0000313" key="14">
    <source>
        <dbReference type="Proteomes" id="UP000827721"/>
    </source>
</evidence>
<keyword evidence="14" id="KW-1185">Reference proteome</keyword>
<dbReference type="InterPro" id="IPR013083">
    <property type="entry name" value="Znf_RING/FYVE/PHD"/>
</dbReference>
<reference evidence="13 14" key="1">
    <citation type="submission" date="2021-02" db="EMBL/GenBank/DDBJ databases">
        <title>Plant Genome Project.</title>
        <authorList>
            <person name="Zhang R.-G."/>
        </authorList>
    </citation>
    <scope>NUCLEOTIDE SEQUENCE [LARGE SCALE GENOMIC DNA]</scope>
    <source>
        <tissue evidence="13">Leaves</tissue>
    </source>
</reference>
<name>A0ABQ8HTR8_9ROSI</name>
<dbReference type="InterPro" id="IPR001841">
    <property type="entry name" value="Znf_RING"/>
</dbReference>
<protein>
    <recommendedName>
        <fullName evidence="3">RING-type E3 ubiquitin transferase</fullName>
        <ecNumber evidence="3">2.3.2.27</ecNumber>
    </recommendedName>
</protein>
<sequence length="372" mass="40834">MKHRKLFPVDDSNSTYTTQTADCTFCDPGCSYPCIPYPVIDIPTPPPPPPPPPHHHHVSFYVIIFVCLVIGFFLFVIFHVIRTKAREVNQASGNNGPQQALSDASEEELVDQNRVDHPIWFISTVGLQPSVINSISVFKYKKGEGLIEGTECSVCLNEFKEDETLRLLPKCNHAFHISCIDTWLKSHTNCPMCRASIVSSPVTAPLPMLDRNSSSSTVISNSLISRTETDRQLGENQDTNGRVPENRTGTEEGEVLQAGVERILKHSVNSNENGVLQVSDDSGVGTHVVEDDDSQPLRRSVSFDSSLAETMTHGLDDFGPVESEDFSSDQINDAENSHSEIARKQDGGNPSTSRQTGSCSSIVQCLHKSPVS</sequence>
<evidence type="ECO:0000256" key="11">
    <source>
        <dbReference type="SAM" id="Phobius"/>
    </source>
</evidence>
<feature type="region of interest" description="Disordered" evidence="10">
    <location>
        <begin position="223"/>
        <end position="252"/>
    </location>
</feature>
<evidence type="ECO:0000256" key="4">
    <source>
        <dbReference type="ARBA" id="ARBA00022679"/>
    </source>
</evidence>
<feature type="compositionally biased region" description="Basic and acidic residues" evidence="10">
    <location>
        <begin position="335"/>
        <end position="346"/>
    </location>
</feature>
<evidence type="ECO:0000313" key="13">
    <source>
        <dbReference type="EMBL" id="KAH7567708.1"/>
    </source>
</evidence>